<evidence type="ECO:0000256" key="3">
    <source>
        <dbReference type="ARBA" id="ARBA00022448"/>
    </source>
</evidence>
<keyword evidence="4 8" id="KW-0812">Transmembrane</keyword>
<comment type="similarity">
    <text evidence="2 8">Belongs to the MIP/aquaporin (TC 1.A.8) family.</text>
</comment>
<evidence type="ECO:0000256" key="8">
    <source>
        <dbReference type="RuleBase" id="RU000477"/>
    </source>
</evidence>
<feature type="transmembrane region" description="Helical" evidence="9">
    <location>
        <begin position="9"/>
        <end position="31"/>
    </location>
</feature>
<dbReference type="PANTHER" id="PTHR43829">
    <property type="entry name" value="AQUAPORIN OR AQUAGLYCEROPORIN RELATED"/>
    <property type="match status" value="1"/>
</dbReference>
<evidence type="ECO:0000256" key="1">
    <source>
        <dbReference type="ARBA" id="ARBA00004141"/>
    </source>
</evidence>
<dbReference type="PANTHER" id="PTHR43829:SF5">
    <property type="entry name" value="AQUAPORIN-9"/>
    <property type="match status" value="1"/>
</dbReference>
<accession>A0A915Q5A9</accession>
<feature type="transmembrane region" description="Helical" evidence="9">
    <location>
        <begin position="149"/>
        <end position="171"/>
    </location>
</feature>
<dbReference type="WBParaSite" id="sdigi.contig604.g9188.t1">
    <property type="protein sequence ID" value="sdigi.contig604.g9188.t1"/>
    <property type="gene ID" value="sdigi.contig604.g9188"/>
</dbReference>
<reference evidence="11" key="1">
    <citation type="submission" date="2022-11" db="UniProtKB">
        <authorList>
            <consortium name="WormBaseParasite"/>
        </authorList>
    </citation>
    <scope>IDENTIFICATION</scope>
</reference>
<dbReference type="InterPro" id="IPR000425">
    <property type="entry name" value="MIP"/>
</dbReference>
<proteinExistence type="inferred from homology"/>
<keyword evidence="10" id="KW-1185">Reference proteome</keyword>
<evidence type="ECO:0000256" key="2">
    <source>
        <dbReference type="ARBA" id="ARBA00006175"/>
    </source>
</evidence>
<dbReference type="GO" id="GO:0015254">
    <property type="term" value="F:glycerol channel activity"/>
    <property type="evidence" value="ECO:0007669"/>
    <property type="project" value="TreeGrafter"/>
</dbReference>
<dbReference type="SUPFAM" id="SSF81338">
    <property type="entry name" value="Aquaporin-like"/>
    <property type="match status" value="1"/>
</dbReference>
<evidence type="ECO:0000256" key="7">
    <source>
        <dbReference type="ARBA" id="ARBA00045280"/>
    </source>
</evidence>
<dbReference type="InterPro" id="IPR050363">
    <property type="entry name" value="MIP/Aquaporin"/>
</dbReference>
<evidence type="ECO:0000313" key="10">
    <source>
        <dbReference type="Proteomes" id="UP000887581"/>
    </source>
</evidence>
<protein>
    <submittedName>
        <fullName evidence="11">Aquaporin</fullName>
    </submittedName>
</protein>
<dbReference type="InterPro" id="IPR023271">
    <property type="entry name" value="Aquaporin-like"/>
</dbReference>
<comment type="subcellular location">
    <subcellularLocation>
        <location evidence="1">Membrane</location>
        <topology evidence="1">Multi-pass membrane protein</topology>
    </subcellularLocation>
</comment>
<dbReference type="Pfam" id="PF00230">
    <property type="entry name" value="MIP"/>
    <property type="match status" value="1"/>
</dbReference>
<keyword evidence="5 9" id="KW-1133">Transmembrane helix</keyword>
<sequence length="192" mass="20770">MGLLDAVSLLVYIIAQHIGAFFGAAATYVIYHDAINKYDGGFRAVKGPKATAGIFATYPQPYMSHFGTYLDQIAGTGLLAFCVLMIIEPRNKIPASLHPVLFGISLLVIGCGFGMNCGYPLNPARDFGPRIFTSFIYGKEVFTHPWPCWFLVPIIAPVLGALIGGWFYIVLVGSHIPDQTTDEIQSIGAKGP</sequence>
<comment type="function">
    <text evidence="7">Aquaglyceroporin that may modulate the water content and osmolytes during anhydrobiosis.</text>
</comment>
<dbReference type="PRINTS" id="PR00783">
    <property type="entry name" value="MINTRINSICP"/>
</dbReference>
<evidence type="ECO:0000256" key="6">
    <source>
        <dbReference type="ARBA" id="ARBA00023136"/>
    </source>
</evidence>
<feature type="transmembrane region" description="Helical" evidence="9">
    <location>
        <begin position="99"/>
        <end position="121"/>
    </location>
</feature>
<dbReference type="GO" id="GO:0016323">
    <property type="term" value="C:basolateral plasma membrane"/>
    <property type="evidence" value="ECO:0007669"/>
    <property type="project" value="TreeGrafter"/>
</dbReference>
<dbReference type="GO" id="GO:0015250">
    <property type="term" value="F:water channel activity"/>
    <property type="evidence" value="ECO:0007669"/>
    <property type="project" value="TreeGrafter"/>
</dbReference>
<keyword evidence="3 8" id="KW-0813">Transport</keyword>
<evidence type="ECO:0000256" key="5">
    <source>
        <dbReference type="ARBA" id="ARBA00022989"/>
    </source>
</evidence>
<dbReference type="Gene3D" id="1.20.1080.10">
    <property type="entry name" value="Glycerol uptake facilitator protein"/>
    <property type="match status" value="1"/>
</dbReference>
<evidence type="ECO:0000256" key="9">
    <source>
        <dbReference type="SAM" id="Phobius"/>
    </source>
</evidence>
<keyword evidence="6 9" id="KW-0472">Membrane</keyword>
<evidence type="ECO:0000256" key="4">
    <source>
        <dbReference type="ARBA" id="ARBA00022692"/>
    </source>
</evidence>
<organism evidence="10 11">
    <name type="scientific">Setaria digitata</name>
    <dbReference type="NCBI Taxonomy" id="48799"/>
    <lineage>
        <taxon>Eukaryota</taxon>
        <taxon>Metazoa</taxon>
        <taxon>Ecdysozoa</taxon>
        <taxon>Nematoda</taxon>
        <taxon>Chromadorea</taxon>
        <taxon>Rhabditida</taxon>
        <taxon>Spirurina</taxon>
        <taxon>Spiruromorpha</taxon>
        <taxon>Filarioidea</taxon>
        <taxon>Setariidae</taxon>
        <taxon>Setaria</taxon>
    </lineage>
</organism>
<dbReference type="Proteomes" id="UP000887581">
    <property type="component" value="Unplaced"/>
</dbReference>
<evidence type="ECO:0000313" key="11">
    <source>
        <dbReference type="WBParaSite" id="sdigi.contig604.g9188.t1"/>
    </source>
</evidence>
<dbReference type="AlphaFoldDB" id="A0A915Q5A9"/>
<feature type="transmembrane region" description="Helical" evidence="9">
    <location>
        <begin position="69"/>
        <end position="87"/>
    </location>
</feature>
<name>A0A915Q5A9_9BILA</name>